<dbReference type="Gene3D" id="3.10.50.40">
    <property type="match status" value="2"/>
</dbReference>
<dbReference type="EMBL" id="AP013035">
    <property type="protein sequence ID" value="BAT71032.1"/>
    <property type="molecule type" value="Genomic_DNA"/>
</dbReference>
<reference evidence="3" key="1">
    <citation type="journal article" date="2018" name="Science">
        <title>A primordial and reversible TCA cycle in a facultatively chemolithoautotrophic thermophile.</title>
        <authorList>
            <person name="Nunoura T."/>
            <person name="Chikaraishi Y."/>
            <person name="Izaki R."/>
            <person name="Suwa T."/>
            <person name="Sato T."/>
            <person name="Harada T."/>
            <person name="Mori K."/>
            <person name="Kato Y."/>
            <person name="Miyazaki M."/>
            <person name="Shimamura S."/>
            <person name="Yanagawa K."/>
            <person name="Shuto A."/>
            <person name="Ohkouchi N."/>
            <person name="Fujita N."/>
            <person name="Takaki Y."/>
            <person name="Atomi H."/>
            <person name="Takai K."/>
        </authorList>
    </citation>
    <scope>NUCLEOTIDE SEQUENCE [LARGE SCALE GENOMIC DNA]</scope>
    <source>
        <strain evidence="3">DSM 17441 / JCM 13301 / NBRC 103674 / ABI70S6</strain>
    </source>
</reference>
<feature type="domain" description="PpiC" evidence="1">
    <location>
        <begin position="374"/>
        <end position="490"/>
    </location>
</feature>
<dbReference type="PANTHER" id="PTHR47245:SF2">
    <property type="entry name" value="PEPTIDYL-PROLYL CIS-TRANS ISOMERASE HP_0175-RELATED"/>
    <property type="match status" value="1"/>
</dbReference>
<accession>A0A0S3QRU0</accession>
<evidence type="ECO:0000259" key="1">
    <source>
        <dbReference type="Pfam" id="PF13145"/>
    </source>
</evidence>
<dbReference type="GO" id="GO:0003755">
    <property type="term" value="F:peptidyl-prolyl cis-trans isomerase activity"/>
    <property type="evidence" value="ECO:0007669"/>
    <property type="project" value="InterPro"/>
</dbReference>
<evidence type="ECO:0000313" key="2">
    <source>
        <dbReference type="EMBL" id="BAT71032.1"/>
    </source>
</evidence>
<keyword evidence="3" id="KW-1185">Reference proteome</keyword>
<dbReference type="Pfam" id="PF13145">
    <property type="entry name" value="Rotamase_2"/>
    <property type="match status" value="1"/>
</dbReference>
<dbReference type="PANTHER" id="PTHR47245">
    <property type="entry name" value="PEPTIDYLPROLYL ISOMERASE"/>
    <property type="match status" value="1"/>
</dbReference>
<sequence>MQKMRHIRLGIFIVSIFLINTIAGWCWGGSWLVKINGVSYTTEDFIHWWENYKDKDTPPPDTLEPFIDWLLLVQEAERMRLYETPTYRRRVEVFLKVRSLLLLKGEEVDSKIRITEERIREVYRKDFVPLLHVRAVNFPTREEAMDFLDKMKTSSMEKLVEERFASENNRAFDWGWRRPSQFPEKVREKLVKARKGEIVGPVYWMRKYWLLKVVDRREGSEDDFNKVKEGIKSRLWKREEARLTANLIEGLKKKYHVWVDERLLESLDVEHPRKEDLDRPILRMDNIQLKVKDFLEFVKKEVNFRKKYRFIVGDLEKLKKTVMANIISQTLTSLEALNRHYERKPPLKWIYRFYCQHRLIRELEARLFWPRVKVTEADARDYYEKHKEEFRSSPVVKIAIIQTRDGKLADKIRLALNRGEDFFEVAKKYTFHGVDVKRVPMDHLSGKFREIVSELSPGEIASPVKIDDIVYFLKLLERKAGRQKPFEEVKVYIMERLRKERFSEIRDNYLKRLKELSKIEINEVEWKKLREKLERKNGTKNSS</sequence>
<dbReference type="InterPro" id="IPR046357">
    <property type="entry name" value="PPIase_dom_sf"/>
</dbReference>
<dbReference type="SUPFAM" id="SSF54534">
    <property type="entry name" value="FKBP-like"/>
    <property type="match status" value="2"/>
</dbReference>
<evidence type="ECO:0000313" key="3">
    <source>
        <dbReference type="Proteomes" id="UP000063234"/>
    </source>
</evidence>
<protein>
    <recommendedName>
        <fullName evidence="1">PpiC domain-containing protein</fullName>
    </recommendedName>
</protein>
<dbReference type="Gene3D" id="1.10.4030.10">
    <property type="entry name" value="Porin chaperone SurA, peptide-binding domain"/>
    <property type="match status" value="1"/>
</dbReference>
<dbReference type="STRING" id="1298851.TST_0223"/>
<dbReference type="KEGG" id="ttk:TST_0223"/>
<dbReference type="Proteomes" id="UP000063234">
    <property type="component" value="Chromosome"/>
</dbReference>
<gene>
    <name evidence="2" type="ORF">TST_0223</name>
</gene>
<dbReference type="RefSeq" id="WP_083498552.1">
    <property type="nucleotide sequence ID" value="NZ_AP013035.1"/>
</dbReference>
<dbReference type="AlphaFoldDB" id="A0A0S3QRU0"/>
<dbReference type="InterPro" id="IPR000297">
    <property type="entry name" value="PPIase_PpiC"/>
</dbReference>
<name>A0A0S3QRU0_THET7</name>
<dbReference type="InterPro" id="IPR050245">
    <property type="entry name" value="PrsA_foldase"/>
</dbReference>
<organism evidence="2 3">
    <name type="scientific">Thermosulfidibacter takaii (strain DSM 17441 / JCM 13301 / NBRC 103674 / ABI70S6)</name>
    <dbReference type="NCBI Taxonomy" id="1298851"/>
    <lineage>
        <taxon>Bacteria</taxon>
        <taxon>Pseudomonadati</taxon>
        <taxon>Thermosulfidibacterota</taxon>
        <taxon>Thermosulfidibacteria</taxon>
        <taxon>Thermosulfidibacterales</taxon>
        <taxon>Thermosulfidibacteraceae</taxon>
    </lineage>
</organism>
<proteinExistence type="predicted"/>
<dbReference type="OrthoDB" id="9028at2"/>